<keyword evidence="1" id="KW-0812">Transmembrane</keyword>
<sequence>MYNLYYYNDIRRRFRHYNVLSITAASAPYHERATPTHGRHPELATARNDLHVRGRTGQPLARRRAKTPRSAAAIECNETSPCGIGRPLHGVVIEYGNVSFSIKTIIILYSSIILLCTAHDDGDDVDVQRNNIIFFLFRRPHFHSATIRLPSRLSLSPARHQSPLRVDRLGTKLRNRPVGRQLQSAQNYQLISDIIYYTIVVTIYRLGVYDIHSVSRPNQLWCVTAAAAAAVNYVIINRRRKTFEEFPKVKHCIPVFRFLLYFFFQQLNRSYINSYYVFNGPRRRNSQQIVENSKIIIDFFLIQTQKLNSRNFNTIFFYSHDTPLWKDVSLIIKSIIFTTVELILNEVGSTIYAVVINKL</sequence>
<keyword evidence="3" id="KW-1185">Reference proteome</keyword>
<keyword evidence="1" id="KW-0472">Membrane</keyword>
<comment type="caution">
    <text evidence="2">The sequence shown here is derived from an EMBL/GenBank/DDBJ whole genome shotgun (WGS) entry which is preliminary data.</text>
</comment>
<evidence type="ECO:0000313" key="2">
    <source>
        <dbReference type="EMBL" id="KAE9529257.1"/>
    </source>
</evidence>
<dbReference type="Proteomes" id="UP000475862">
    <property type="component" value="Unassembled WGS sequence"/>
</dbReference>
<feature type="transmembrane region" description="Helical" evidence="1">
    <location>
        <begin position="218"/>
        <end position="236"/>
    </location>
</feature>
<gene>
    <name evidence="2" type="ORF">AGLY_011933</name>
</gene>
<dbReference type="EMBL" id="VYZN01000045">
    <property type="protein sequence ID" value="KAE9529257.1"/>
    <property type="molecule type" value="Genomic_DNA"/>
</dbReference>
<dbReference type="AlphaFoldDB" id="A0A6G0TB76"/>
<name>A0A6G0TB76_APHGL</name>
<feature type="transmembrane region" description="Helical" evidence="1">
    <location>
        <begin position="194"/>
        <end position="212"/>
    </location>
</feature>
<organism evidence="2 3">
    <name type="scientific">Aphis glycines</name>
    <name type="common">Soybean aphid</name>
    <dbReference type="NCBI Taxonomy" id="307491"/>
    <lineage>
        <taxon>Eukaryota</taxon>
        <taxon>Metazoa</taxon>
        <taxon>Ecdysozoa</taxon>
        <taxon>Arthropoda</taxon>
        <taxon>Hexapoda</taxon>
        <taxon>Insecta</taxon>
        <taxon>Pterygota</taxon>
        <taxon>Neoptera</taxon>
        <taxon>Paraneoptera</taxon>
        <taxon>Hemiptera</taxon>
        <taxon>Sternorrhyncha</taxon>
        <taxon>Aphidomorpha</taxon>
        <taxon>Aphidoidea</taxon>
        <taxon>Aphididae</taxon>
        <taxon>Aphidini</taxon>
        <taxon>Aphis</taxon>
        <taxon>Aphis</taxon>
    </lineage>
</organism>
<evidence type="ECO:0000256" key="1">
    <source>
        <dbReference type="SAM" id="Phobius"/>
    </source>
</evidence>
<protein>
    <submittedName>
        <fullName evidence="2">Uncharacterized protein</fullName>
    </submittedName>
</protein>
<evidence type="ECO:0000313" key="3">
    <source>
        <dbReference type="Proteomes" id="UP000475862"/>
    </source>
</evidence>
<reference evidence="2 3" key="1">
    <citation type="submission" date="2019-08" db="EMBL/GenBank/DDBJ databases">
        <title>The genome of the soybean aphid Biotype 1, its phylome, world population structure and adaptation to the North American continent.</title>
        <authorList>
            <person name="Giordano R."/>
            <person name="Donthu R.K."/>
            <person name="Hernandez A.G."/>
            <person name="Wright C.L."/>
            <person name="Zimin A.V."/>
        </authorList>
    </citation>
    <scope>NUCLEOTIDE SEQUENCE [LARGE SCALE GENOMIC DNA]</scope>
    <source>
        <tissue evidence="2">Whole aphids</tissue>
    </source>
</reference>
<proteinExistence type="predicted"/>
<accession>A0A6G0TB76</accession>
<keyword evidence="1" id="KW-1133">Transmembrane helix</keyword>